<feature type="transmembrane region" description="Helical" evidence="2">
    <location>
        <begin position="143"/>
        <end position="164"/>
    </location>
</feature>
<dbReference type="SUPFAM" id="SSF81606">
    <property type="entry name" value="PP2C-like"/>
    <property type="match status" value="1"/>
</dbReference>
<dbReference type="PANTHER" id="PTHR43156">
    <property type="entry name" value="STAGE II SPORULATION PROTEIN E-RELATED"/>
    <property type="match status" value="1"/>
</dbReference>
<protein>
    <submittedName>
        <fullName evidence="4">N-terminal 7TM region of histidine kinase</fullName>
    </submittedName>
</protein>
<feature type="domain" description="PPM-type phosphatase" evidence="3">
    <location>
        <begin position="402"/>
        <end position="618"/>
    </location>
</feature>
<reference evidence="4 5" key="1">
    <citation type="submission" date="2017-02" db="EMBL/GenBank/DDBJ databases">
        <authorList>
            <person name="Peterson S.W."/>
        </authorList>
    </citation>
    <scope>NUCLEOTIDE SEQUENCE [LARGE SCALE GENOMIC DNA]</scope>
    <source>
        <strain evidence="4 5">ATCC 35992</strain>
    </source>
</reference>
<keyword evidence="4" id="KW-0418">Kinase</keyword>
<dbReference type="InterPro" id="IPR052016">
    <property type="entry name" value="Bact_Sigma-Reg"/>
</dbReference>
<dbReference type="STRING" id="39495.SAMN02745111_02211"/>
<feature type="transmembrane region" description="Helical" evidence="2">
    <location>
        <begin position="70"/>
        <end position="88"/>
    </location>
</feature>
<dbReference type="InterPro" id="IPR036457">
    <property type="entry name" value="PPM-type-like_dom_sf"/>
</dbReference>
<name>A0A1T4W3T6_9FIRM</name>
<feature type="transmembrane region" description="Helical" evidence="2">
    <location>
        <begin position="176"/>
        <end position="195"/>
    </location>
</feature>
<keyword evidence="2" id="KW-0812">Transmembrane</keyword>
<dbReference type="GO" id="GO:0016791">
    <property type="term" value="F:phosphatase activity"/>
    <property type="evidence" value="ECO:0007669"/>
    <property type="project" value="TreeGrafter"/>
</dbReference>
<evidence type="ECO:0000313" key="5">
    <source>
        <dbReference type="Proteomes" id="UP000190814"/>
    </source>
</evidence>
<evidence type="ECO:0000256" key="1">
    <source>
        <dbReference type="ARBA" id="ARBA00022801"/>
    </source>
</evidence>
<sequence>MQGGILLFSLYYKAVFVISLMLLGIYVSAWHKHFDTKLTVIFTLIPISCLGYVFLDEAENLREVIMSYKMIYIAGCFLQYLLLIYILELCTIKVTKCIKLIAFVLWMGVYLSVLSIGYFPLYYKEISFEIVDGKGRILKEYGFMHTVFYVMLFSFLGIGVYAILYSYHKKKQISKFTLILMLIPYAFSVFAYIIGSGHNIDVELTPIGYMMLEIAFLLIAYRMVLYDIDDSVIESMIQKGETGLISFDYKFRYLGSNQTAKKIFPELLELTIDSPITESSPYGKRFFYWIQSFASGENNEFEYKYNGNNVNDEIIYAVTVSDLYDGKHNRGYIITLVDDTSKRKYMELLDDYNDKLVREVEAKAKDIELFLEEKKKAETELELAAHIQESVLPSATQIFPKREEFNLFAVMIPAREVGGDFYDFFMIDDNHLCMFIADVSGKGIPAALFMMTSKTTIANCARISCSPAQILTQANRAICATNKMDMFVTVWLGILDINTGKLVAANAGHEYPFVTRDGKFEVYKDEHGMAIGVLDDIQYKEYTLQLSPGDCIFAYTDGVAEAFNSKKELFGLDRISVALNSASKEKCKYIINNVRLSIDNFAKDEQQYDDITMLCMKYFGKS</sequence>
<dbReference type="SMART" id="SM00331">
    <property type="entry name" value="PP2C_SIG"/>
    <property type="match status" value="1"/>
</dbReference>
<feature type="transmembrane region" description="Helical" evidence="2">
    <location>
        <begin position="38"/>
        <end position="55"/>
    </location>
</feature>
<evidence type="ECO:0000313" key="4">
    <source>
        <dbReference type="EMBL" id="SKA71391.1"/>
    </source>
</evidence>
<keyword evidence="4" id="KW-0808">Transferase</keyword>
<keyword evidence="5" id="KW-1185">Reference proteome</keyword>
<dbReference type="Pfam" id="PF07228">
    <property type="entry name" value="SpoIIE"/>
    <property type="match status" value="1"/>
</dbReference>
<feature type="transmembrane region" description="Helical" evidence="2">
    <location>
        <begin position="100"/>
        <end position="123"/>
    </location>
</feature>
<evidence type="ECO:0000259" key="3">
    <source>
        <dbReference type="SMART" id="SM00331"/>
    </source>
</evidence>
<keyword evidence="2" id="KW-1133">Transmembrane helix</keyword>
<dbReference type="InterPro" id="IPR001932">
    <property type="entry name" value="PPM-type_phosphatase-like_dom"/>
</dbReference>
<dbReference type="GO" id="GO:0016301">
    <property type="term" value="F:kinase activity"/>
    <property type="evidence" value="ECO:0007669"/>
    <property type="project" value="UniProtKB-KW"/>
</dbReference>
<dbReference type="InterPro" id="IPR031621">
    <property type="entry name" value="HisKA_7TM"/>
</dbReference>
<organism evidence="4 5">
    <name type="scientific">Eubacterium uniforme</name>
    <dbReference type="NCBI Taxonomy" id="39495"/>
    <lineage>
        <taxon>Bacteria</taxon>
        <taxon>Bacillati</taxon>
        <taxon>Bacillota</taxon>
        <taxon>Clostridia</taxon>
        <taxon>Eubacteriales</taxon>
        <taxon>Eubacteriaceae</taxon>
        <taxon>Eubacterium</taxon>
    </lineage>
</organism>
<keyword evidence="1" id="KW-0378">Hydrolase</keyword>
<dbReference type="EMBL" id="FUXZ01000015">
    <property type="protein sequence ID" value="SKA71391.1"/>
    <property type="molecule type" value="Genomic_DNA"/>
</dbReference>
<dbReference type="Pfam" id="PF16927">
    <property type="entry name" value="HisKA_7TM"/>
    <property type="match status" value="1"/>
</dbReference>
<proteinExistence type="predicted"/>
<evidence type="ECO:0000256" key="2">
    <source>
        <dbReference type="SAM" id="Phobius"/>
    </source>
</evidence>
<dbReference type="AlphaFoldDB" id="A0A1T4W3T6"/>
<keyword evidence="2" id="KW-0472">Membrane</keyword>
<dbReference type="PANTHER" id="PTHR43156:SF2">
    <property type="entry name" value="STAGE II SPORULATION PROTEIN E"/>
    <property type="match status" value="1"/>
</dbReference>
<feature type="transmembrane region" description="Helical" evidence="2">
    <location>
        <begin position="207"/>
        <end position="226"/>
    </location>
</feature>
<feature type="transmembrane region" description="Helical" evidence="2">
    <location>
        <begin position="6"/>
        <end position="26"/>
    </location>
</feature>
<gene>
    <name evidence="4" type="ORF">SAMN02745111_02211</name>
</gene>
<accession>A0A1T4W3T6</accession>
<dbReference type="Proteomes" id="UP000190814">
    <property type="component" value="Unassembled WGS sequence"/>
</dbReference>
<dbReference type="Gene3D" id="3.60.40.10">
    <property type="entry name" value="PPM-type phosphatase domain"/>
    <property type="match status" value="1"/>
</dbReference>